<feature type="binding site" evidence="6">
    <location>
        <position position="170"/>
    </location>
    <ligand>
        <name>substrate</name>
    </ligand>
</feature>
<organism evidence="8 9">
    <name type="scientific">Candidatus Woesebacteria bacterium GW2011_GWF1_40_24</name>
    <dbReference type="NCBI Taxonomy" id="1618601"/>
    <lineage>
        <taxon>Bacteria</taxon>
        <taxon>Candidatus Woeseibacteriota</taxon>
    </lineage>
</organism>
<reference evidence="8 9" key="1">
    <citation type="journal article" date="2015" name="Nature">
        <title>rRNA introns, odd ribosomes, and small enigmatic genomes across a large radiation of phyla.</title>
        <authorList>
            <person name="Brown C.T."/>
            <person name="Hug L.A."/>
            <person name="Thomas B.C."/>
            <person name="Sharon I."/>
            <person name="Castelle C.J."/>
            <person name="Singh A."/>
            <person name="Wilkins M.J."/>
            <person name="Williams K.H."/>
            <person name="Banfield J.F."/>
        </authorList>
    </citation>
    <scope>NUCLEOTIDE SEQUENCE [LARGE SCALE GENOMIC DNA]</scope>
</reference>
<dbReference type="InterPro" id="IPR000905">
    <property type="entry name" value="Gcp-like_dom"/>
</dbReference>
<feature type="binding site" evidence="6">
    <location>
        <position position="279"/>
    </location>
    <ligand>
        <name>substrate</name>
    </ligand>
</feature>
<evidence type="ECO:0000256" key="3">
    <source>
        <dbReference type="ARBA" id="ARBA00022723"/>
    </source>
</evidence>
<dbReference type="Proteomes" id="UP000034627">
    <property type="component" value="Unassembled WGS sequence"/>
</dbReference>
<keyword evidence="3 6" id="KW-0479">Metal-binding</keyword>
<dbReference type="EMBL" id="LBYR01000023">
    <property type="protein sequence ID" value="KKR55423.1"/>
    <property type="molecule type" value="Genomic_DNA"/>
</dbReference>
<dbReference type="FunFam" id="3.30.420.40:FF:000012">
    <property type="entry name" value="tRNA N6-adenosine threonylcarbamoyltransferase"/>
    <property type="match status" value="1"/>
</dbReference>
<comment type="caution">
    <text evidence="8">The sequence shown here is derived from an EMBL/GenBank/DDBJ whole genome shotgun (WGS) entry which is preliminary data.</text>
</comment>
<feature type="binding site" evidence="6">
    <location>
        <position position="187"/>
    </location>
    <ligand>
        <name>substrate</name>
    </ligand>
</feature>
<feature type="binding site" evidence="6">
    <location>
        <position position="114"/>
    </location>
    <ligand>
        <name>Fe cation</name>
        <dbReference type="ChEBI" id="CHEBI:24875"/>
    </ligand>
</feature>
<comment type="cofactor">
    <cofactor evidence="6">
        <name>Fe(2+)</name>
        <dbReference type="ChEBI" id="CHEBI:29033"/>
    </cofactor>
    <text evidence="6">Binds 1 Fe(2+) ion per subunit.</text>
</comment>
<dbReference type="EC" id="2.3.1.234" evidence="6"/>
<evidence type="ECO:0000256" key="4">
    <source>
        <dbReference type="ARBA" id="ARBA00023315"/>
    </source>
</evidence>
<dbReference type="AlphaFoldDB" id="A0A0G0RSD7"/>
<keyword evidence="2 6" id="KW-0819">tRNA processing</keyword>
<dbReference type="SUPFAM" id="SSF53067">
    <property type="entry name" value="Actin-like ATPase domain"/>
    <property type="match status" value="1"/>
</dbReference>
<feature type="binding site" evidence="6">
    <location>
        <position position="183"/>
    </location>
    <ligand>
        <name>substrate</name>
    </ligand>
</feature>
<feature type="binding site" evidence="6">
    <location>
        <begin position="137"/>
        <end position="141"/>
    </location>
    <ligand>
        <name>substrate</name>
    </ligand>
</feature>
<comment type="subcellular location">
    <subcellularLocation>
        <location evidence="6">Cytoplasm</location>
    </subcellularLocation>
</comment>
<keyword evidence="1 6" id="KW-0808">Transferase</keyword>
<protein>
    <recommendedName>
        <fullName evidence="6">tRNA N6-adenosine threonylcarbamoyltransferase</fullName>
        <ecNumber evidence="6">2.3.1.234</ecNumber>
    </recommendedName>
    <alternativeName>
        <fullName evidence="6">N6-L-threonylcarbamoyladenine synthase</fullName>
        <shortName evidence="6">t(6)A synthase</shortName>
    </alternativeName>
    <alternativeName>
        <fullName evidence="6">t(6)A37 threonylcarbamoyladenosine biosynthesis protein TsaD</fullName>
    </alternativeName>
    <alternativeName>
        <fullName evidence="6">tRNA threonylcarbamoyladenosine biosynthesis protein TsaD</fullName>
    </alternativeName>
</protein>
<dbReference type="GO" id="GO:0005737">
    <property type="term" value="C:cytoplasm"/>
    <property type="evidence" value="ECO:0007669"/>
    <property type="project" value="UniProtKB-SubCell"/>
</dbReference>
<comment type="function">
    <text evidence="6">Required for the formation of a threonylcarbamoyl group on adenosine at position 37 (t(6)A37) in tRNAs that read codons beginning with adenine. Is involved in the transfer of the threonylcarbamoyl moiety of threonylcarbamoyl-AMP (TC-AMP) to the N6 group of A37, together with TsaE and TsaB. TsaD likely plays a direct catalytic role in this reaction.</text>
</comment>
<keyword evidence="4 6" id="KW-0012">Acyltransferase</keyword>
<evidence type="ECO:0000259" key="7">
    <source>
        <dbReference type="Pfam" id="PF00814"/>
    </source>
</evidence>
<evidence type="ECO:0000313" key="8">
    <source>
        <dbReference type="EMBL" id="KKR55423.1"/>
    </source>
</evidence>
<dbReference type="PANTHER" id="PTHR11735:SF6">
    <property type="entry name" value="TRNA N6-ADENOSINE THREONYLCARBAMOYLTRANSFERASE, MITOCHONDRIAL"/>
    <property type="match status" value="1"/>
</dbReference>
<dbReference type="GO" id="GO:0061711">
    <property type="term" value="F:tRNA N(6)-L-threonylcarbamoyladenine synthase activity"/>
    <property type="evidence" value="ECO:0007669"/>
    <property type="project" value="UniProtKB-EC"/>
</dbReference>
<keyword evidence="6" id="KW-0963">Cytoplasm</keyword>
<name>A0A0G0RSD7_9BACT</name>
<dbReference type="NCBIfam" id="TIGR00329">
    <property type="entry name" value="gcp_kae1"/>
    <property type="match status" value="1"/>
</dbReference>
<comment type="catalytic activity">
    <reaction evidence="5 6">
        <text>L-threonylcarbamoyladenylate + adenosine(37) in tRNA = N(6)-L-threonylcarbamoyladenosine(37) in tRNA + AMP + H(+)</text>
        <dbReference type="Rhea" id="RHEA:37059"/>
        <dbReference type="Rhea" id="RHEA-COMP:10162"/>
        <dbReference type="Rhea" id="RHEA-COMP:10163"/>
        <dbReference type="ChEBI" id="CHEBI:15378"/>
        <dbReference type="ChEBI" id="CHEBI:73682"/>
        <dbReference type="ChEBI" id="CHEBI:74411"/>
        <dbReference type="ChEBI" id="CHEBI:74418"/>
        <dbReference type="ChEBI" id="CHEBI:456215"/>
        <dbReference type="EC" id="2.3.1.234"/>
    </reaction>
</comment>
<accession>A0A0G0RSD7</accession>
<dbReference type="InterPro" id="IPR022450">
    <property type="entry name" value="TsaD"/>
</dbReference>
<dbReference type="PRINTS" id="PR00789">
    <property type="entry name" value="OSIALOPTASE"/>
</dbReference>
<dbReference type="Gene3D" id="3.30.420.40">
    <property type="match status" value="2"/>
</dbReference>
<keyword evidence="6" id="KW-0408">Iron</keyword>
<feature type="domain" description="Gcp-like" evidence="7">
    <location>
        <begin position="22"/>
        <end position="314"/>
    </location>
</feature>
<gene>
    <name evidence="6" type="primary">tsaD</name>
    <name evidence="8" type="ORF">UT93_C0023G0004</name>
</gene>
<evidence type="ECO:0000313" key="9">
    <source>
        <dbReference type="Proteomes" id="UP000034627"/>
    </source>
</evidence>
<dbReference type="HAMAP" id="MF_01445">
    <property type="entry name" value="TsaD"/>
    <property type="match status" value="1"/>
</dbReference>
<dbReference type="InterPro" id="IPR043129">
    <property type="entry name" value="ATPase_NBD"/>
</dbReference>
<dbReference type="NCBIfam" id="TIGR03723">
    <property type="entry name" value="T6A_TsaD_YgjD"/>
    <property type="match status" value="1"/>
</dbReference>
<dbReference type="PATRIC" id="fig|1618601.3.peg.363"/>
<dbReference type="Pfam" id="PF00814">
    <property type="entry name" value="TsaD"/>
    <property type="match status" value="1"/>
</dbReference>
<sequence length="342" mass="37131">MKILAIDTSCDETSAAVTDGIKVLSNTIWSQATAHAKFGGVMPSLAKRMHEERIDWVIQKALTSAKSNIQDIDAVAVTIGPGLSIALGVGIAMAKELAIKHNIKMIAINHLEGHLLSPIADIERPLSALRFPAIGLVISGGNTMLVKIIKIGTYEVVAQTTDDALGEALDKAARMIGLGYPGGAVLEKIAKGGDLKAYTLPVPISGQEKRQIFTYSGLKTAYSRLVEAEKPLNKMKIQNLAACFQDVAFRHLTRVLEYYLSHSQFKIKNIFVGGGVSANIEIRKRLRRLCDVHSVEVFFPKSKKLYGDNAAMIGVAAYFKAKAGQFQNPNSMDRDPRAKLSN</sequence>
<comment type="similarity">
    <text evidence="6">Belongs to the KAE1 / TsaD family.</text>
</comment>
<dbReference type="InterPro" id="IPR017861">
    <property type="entry name" value="KAE1/TsaD"/>
</dbReference>
<feature type="binding site" evidence="6">
    <location>
        <position position="308"/>
    </location>
    <ligand>
        <name>Fe cation</name>
        <dbReference type="ChEBI" id="CHEBI:24875"/>
    </ligand>
</feature>
<proteinExistence type="inferred from homology"/>
<dbReference type="GO" id="GO:0002949">
    <property type="term" value="P:tRNA threonylcarbamoyladenosine modification"/>
    <property type="evidence" value="ECO:0007669"/>
    <property type="project" value="UniProtKB-UniRule"/>
</dbReference>
<evidence type="ECO:0000256" key="1">
    <source>
        <dbReference type="ARBA" id="ARBA00022679"/>
    </source>
</evidence>
<feature type="binding site" evidence="6">
    <location>
        <position position="110"/>
    </location>
    <ligand>
        <name>Fe cation</name>
        <dbReference type="ChEBI" id="CHEBI:24875"/>
    </ligand>
</feature>
<dbReference type="GO" id="GO:0005506">
    <property type="term" value="F:iron ion binding"/>
    <property type="evidence" value="ECO:0007669"/>
    <property type="project" value="UniProtKB-UniRule"/>
</dbReference>
<dbReference type="PANTHER" id="PTHR11735">
    <property type="entry name" value="TRNA N6-ADENOSINE THREONYLCARBAMOYLTRANSFERASE"/>
    <property type="match status" value="1"/>
</dbReference>
<evidence type="ECO:0000256" key="2">
    <source>
        <dbReference type="ARBA" id="ARBA00022694"/>
    </source>
</evidence>
<evidence type="ECO:0000256" key="5">
    <source>
        <dbReference type="ARBA" id="ARBA00048117"/>
    </source>
</evidence>
<evidence type="ECO:0000256" key="6">
    <source>
        <dbReference type="HAMAP-Rule" id="MF_01445"/>
    </source>
</evidence>